<accession>A0A1G2MRQ5</accession>
<dbReference type="EMBL" id="MHRP01000030">
    <property type="protein sequence ID" value="OHA26580.1"/>
    <property type="molecule type" value="Genomic_DNA"/>
</dbReference>
<evidence type="ECO:0000256" key="1">
    <source>
        <dbReference type="SAM" id="Phobius"/>
    </source>
</evidence>
<reference evidence="2 3" key="1">
    <citation type="journal article" date="2016" name="Nat. Commun.">
        <title>Thousands of microbial genomes shed light on interconnected biogeochemical processes in an aquifer system.</title>
        <authorList>
            <person name="Anantharaman K."/>
            <person name="Brown C.T."/>
            <person name="Hug L.A."/>
            <person name="Sharon I."/>
            <person name="Castelle C.J."/>
            <person name="Probst A.J."/>
            <person name="Thomas B.C."/>
            <person name="Singh A."/>
            <person name="Wilkins M.J."/>
            <person name="Karaoz U."/>
            <person name="Brodie E.L."/>
            <person name="Williams K.H."/>
            <person name="Hubbard S.S."/>
            <person name="Banfield J.F."/>
        </authorList>
    </citation>
    <scope>NUCLEOTIDE SEQUENCE [LARGE SCALE GENOMIC DNA]</scope>
</reference>
<evidence type="ECO:0000313" key="3">
    <source>
        <dbReference type="Proteomes" id="UP000177943"/>
    </source>
</evidence>
<organism evidence="2 3">
    <name type="scientific">Candidatus Taylorbacteria bacterium RIFCSPHIGHO2_02_FULL_45_35</name>
    <dbReference type="NCBI Taxonomy" id="1802311"/>
    <lineage>
        <taxon>Bacteria</taxon>
        <taxon>Candidatus Tayloriibacteriota</taxon>
    </lineage>
</organism>
<keyword evidence="1" id="KW-1133">Transmembrane helix</keyword>
<keyword evidence="1" id="KW-0472">Membrane</keyword>
<sequence length="368" mass="41298">MDIKTTPVSVEIPTSEELKTPSSPKNKKRFLVGVIVFLGLLFVTVILLAFYKQSQKQSASSTSKVVPAFQDEIANWKTYRNEKYGFQFKYPADHTPFDTFDSASQKLNLASVTSDVVTVAENESHLFCCEPLTLSVSGLEPAGEAFSSTYATHMTIDDYPAVQFNGEGNLGSLMYKKVIIDKDGVIITVTQAGRSNFLSEIFSTFKFIETTVDTSDWHMYRNEKYGFEFRYPRGWIIAQGITGLDTAVEVYNQEYSRTGGYRALPADFMNMEIVLRSRADNISSYVDGFIKENNFFAENGEDPGLTPHFINLNSLKKSVIKGGTVYSYKGGVGKEGYIVFLNNYTLDIRVYNYSDPLLQVFLNTIVGF</sequence>
<keyword evidence="1" id="KW-0812">Transmembrane</keyword>
<gene>
    <name evidence="2" type="ORF">A3D56_03060</name>
</gene>
<proteinExistence type="predicted"/>
<feature type="transmembrane region" description="Helical" evidence="1">
    <location>
        <begin position="30"/>
        <end position="51"/>
    </location>
</feature>
<protein>
    <submittedName>
        <fullName evidence="2">Uncharacterized protein</fullName>
    </submittedName>
</protein>
<comment type="caution">
    <text evidence="2">The sequence shown here is derived from an EMBL/GenBank/DDBJ whole genome shotgun (WGS) entry which is preliminary data.</text>
</comment>
<evidence type="ECO:0000313" key="2">
    <source>
        <dbReference type="EMBL" id="OHA26580.1"/>
    </source>
</evidence>
<dbReference type="AlphaFoldDB" id="A0A1G2MRQ5"/>
<name>A0A1G2MRQ5_9BACT</name>
<dbReference type="Proteomes" id="UP000177943">
    <property type="component" value="Unassembled WGS sequence"/>
</dbReference>